<evidence type="ECO:0000313" key="7">
    <source>
        <dbReference type="Proteomes" id="UP000077412"/>
    </source>
</evidence>
<dbReference type="GO" id="GO:0005975">
    <property type="term" value="P:carbohydrate metabolic process"/>
    <property type="evidence" value="ECO:0007669"/>
    <property type="project" value="InterPro"/>
</dbReference>
<dbReference type="InterPro" id="IPR011013">
    <property type="entry name" value="Gal_mutarotase_sf_dom"/>
</dbReference>
<evidence type="ECO:0000256" key="1">
    <source>
        <dbReference type="ARBA" id="ARBA00007806"/>
    </source>
</evidence>
<feature type="domain" description="Glycosyl hydrolase family 31 C-terminal" evidence="4">
    <location>
        <begin position="963"/>
        <end position="1049"/>
    </location>
</feature>
<dbReference type="PANTHER" id="PTHR43863">
    <property type="entry name" value="HYDROLASE, PUTATIVE (AFU_ORTHOLOGUE AFUA_1G03140)-RELATED"/>
    <property type="match status" value="1"/>
</dbReference>
<protein>
    <submittedName>
        <fullName evidence="6">Uncharacterized protein</fullName>
    </submittedName>
</protein>
<dbReference type="InterPro" id="IPR048395">
    <property type="entry name" value="Glyco_hydro_31_C"/>
</dbReference>
<evidence type="ECO:0000259" key="3">
    <source>
        <dbReference type="Pfam" id="PF13802"/>
    </source>
</evidence>
<dbReference type="SUPFAM" id="SSF48208">
    <property type="entry name" value="Six-hairpin glycosidases"/>
    <property type="match status" value="1"/>
</dbReference>
<dbReference type="GO" id="GO:0030246">
    <property type="term" value="F:carbohydrate binding"/>
    <property type="evidence" value="ECO:0007669"/>
    <property type="project" value="InterPro"/>
</dbReference>
<dbReference type="Pfam" id="PF22681">
    <property type="entry name" value="Lmo2446-like_N"/>
    <property type="match status" value="1"/>
</dbReference>
<dbReference type="SUPFAM" id="SSF74650">
    <property type="entry name" value="Galactose mutarotase-like"/>
    <property type="match status" value="1"/>
</dbReference>
<dbReference type="GO" id="GO:0004553">
    <property type="term" value="F:hydrolase activity, hydrolyzing O-glycosyl compounds"/>
    <property type="evidence" value="ECO:0007669"/>
    <property type="project" value="InterPro"/>
</dbReference>
<feature type="domain" description="Glycoside hydrolase family 31 N-terminal" evidence="3">
    <location>
        <begin position="438"/>
        <end position="560"/>
    </location>
</feature>
<feature type="domain" description="Glycoside hydrolase family 31 TIM barrel" evidence="2">
    <location>
        <begin position="603"/>
        <end position="954"/>
    </location>
</feature>
<dbReference type="Gene3D" id="2.60.40.1180">
    <property type="entry name" value="Golgi alpha-mannosidase II"/>
    <property type="match status" value="1"/>
</dbReference>
<dbReference type="STRING" id="255247.ABE41_015175"/>
<dbReference type="Pfam" id="PF01055">
    <property type="entry name" value="Glyco_hydro_31_2nd"/>
    <property type="match status" value="1"/>
</dbReference>
<dbReference type="RefSeq" id="WP_066292036.1">
    <property type="nucleotide sequence ID" value="NZ_CP016761.1"/>
</dbReference>
<sequence length="1153" mass="133234">MILQDTDKPFIAFSSIIKAHALQLKNNFDASEKLLNDYQPSETEETIYYLASWVWSVVQHDKRIGRHDLTLIHQEKIEAIVETLRNTWQLPQYNLFMNSQEKDVYFSNLGITYAALLAVKQQLGENYLQEDLTEIRDYFFDQGLNGGMLISSLNKQTVSTDLLATVMPFGLFSPEDLIMVEAVKEIESRLVSDQGVFTTPGDNVHSSASCAWLALYFTEKGDTKKARHYFEETNNRTKNDKEYLLTESLLAIVKYYLDESLKLSTSYQIIHNPYGHGNHYEPQPFERFPKQPQVEQDVTVCAEIWPNDIDKLYVSVRSGEDVKVVPCIKEKGTTWKANIGSFTKDVSYEFKALKDGVEVATSETHHFYPLQTNAIKSVHYIGHLEKTVWFKGEDLLGYSSLYVGFQLEHNHSSLSLQFEEPKGLEITHSSLVIDSGDRYVMTQPKYQYELHKNLFSIELKDSCGKTLIQSYDKNLYPISWLTDEHDSFKLMFNFKLKDEEKLYGFGERYNSLNQRGNVLDCFVYNQYRDQGTRTYMPVPYFVSSKGYGMWIDTLRWSAFDLGNNLHDLLQIECDLGDTPLKMHLFIGEIGEVTQQFTLETGKPILPPVWAFGPWMSSNNWDRDKVVRDQVKLTNELKIPSTVLVLEQWSDEATYYIFNDAEYTVKEESDYHRYEDFHFPEWGRWPDPKGLTDYLHENGLKLILWQIPIMKYLNRQHHPQKDSDEAYMIQKGFMVKNNDGTPYRMPEGWFKESMLMDFSSSEGKEWWFNKRQYLLDIGVDGFKTDGGEFVFGKDLIFSDGRKGDVMRNQYPNDYVEAYYDFVNSEHKGDAMTFSRAGYTGAQNFPAHWAGDERSTFEAFQRSLIAGLSSGLSGIPFWGWDLGGFNGDIPTAELFIRSAQMAVFCPIMQYHAESKGEFNQDRTPWNIAERTGNPYAIEGYRFFANVRMNLLPYIYDQARLSSISGIPLMRALCLQYPEDSSVKTMFDQYMFGENLLIAPVIEEGSTERNVYFPDGKWYCLWSGEAIVGPQFKRVNAPLDTIPVYVKQGSVLLTNTDETLRLGSYVGNQIDGYTKPLAKIYLEDGMDIFITDHLNQKLGVRANLVNTEWEVTVDSEITELKLLFIELQFPQDGHITINDKRCKFKDLQKSDLGYLY</sequence>
<dbReference type="Gene3D" id="3.20.20.80">
    <property type="entry name" value="Glycosidases"/>
    <property type="match status" value="1"/>
</dbReference>
<dbReference type="SUPFAM" id="SSF51011">
    <property type="entry name" value="Glycosyl hydrolase domain"/>
    <property type="match status" value="1"/>
</dbReference>
<dbReference type="Gene3D" id="2.60.40.10">
    <property type="entry name" value="Immunoglobulins"/>
    <property type="match status" value="1"/>
</dbReference>
<comment type="similarity">
    <text evidence="1">Belongs to the glycosyl hydrolase 31 family.</text>
</comment>
<dbReference type="InterPro" id="IPR013780">
    <property type="entry name" value="Glyco_hydro_b"/>
</dbReference>
<keyword evidence="7" id="KW-1185">Reference proteome</keyword>
<dbReference type="Pfam" id="PF21365">
    <property type="entry name" value="Glyco_hydro_31_3rd"/>
    <property type="match status" value="1"/>
</dbReference>
<evidence type="ECO:0000259" key="5">
    <source>
        <dbReference type="Pfam" id="PF22681"/>
    </source>
</evidence>
<dbReference type="Pfam" id="PF13802">
    <property type="entry name" value="Gal_mutarotas_2"/>
    <property type="match status" value="1"/>
</dbReference>
<dbReference type="CDD" id="cd14752">
    <property type="entry name" value="GH31_N"/>
    <property type="match status" value="1"/>
</dbReference>
<reference evidence="6 7" key="1">
    <citation type="submission" date="2016-08" db="EMBL/GenBank/DDBJ databases">
        <title>Complete genome sequence of Fictibacillus arsenicus G25-54, a strain with toxicity to nematodes and a potential arsenic-resistance activity.</title>
        <authorList>
            <person name="Zheng Z."/>
        </authorList>
    </citation>
    <scope>NUCLEOTIDE SEQUENCE [LARGE SCALE GENOMIC DNA]</scope>
    <source>
        <strain evidence="6 7">G25-54</strain>
    </source>
</reference>
<dbReference type="Proteomes" id="UP000077412">
    <property type="component" value="Chromosome"/>
</dbReference>
<dbReference type="InterPro" id="IPR013783">
    <property type="entry name" value="Ig-like_fold"/>
</dbReference>
<dbReference type="Gene3D" id="2.60.40.1760">
    <property type="entry name" value="glycosyl hydrolase (family 31)"/>
    <property type="match status" value="1"/>
</dbReference>
<dbReference type="GO" id="GO:0016757">
    <property type="term" value="F:glycosyltransferase activity"/>
    <property type="evidence" value="ECO:0007669"/>
    <property type="project" value="UniProtKB-ARBA"/>
</dbReference>
<dbReference type="OrthoDB" id="176168at2"/>
<accession>A0A1B1Z7N7</accession>
<dbReference type="SUPFAM" id="SSF51445">
    <property type="entry name" value="(Trans)glycosidases"/>
    <property type="match status" value="1"/>
</dbReference>
<gene>
    <name evidence="6" type="ORF">ABE41_015175</name>
</gene>
<dbReference type="AlphaFoldDB" id="A0A1B1Z7N7"/>
<organism evidence="6 7">
    <name type="scientific">Fictibacillus arsenicus</name>
    <dbReference type="NCBI Taxonomy" id="255247"/>
    <lineage>
        <taxon>Bacteria</taxon>
        <taxon>Bacillati</taxon>
        <taxon>Bacillota</taxon>
        <taxon>Bacilli</taxon>
        <taxon>Bacillales</taxon>
        <taxon>Fictibacillaceae</taxon>
        <taxon>Fictibacillus</taxon>
    </lineage>
</organism>
<name>A0A1B1Z7N7_9BACL</name>
<evidence type="ECO:0000259" key="4">
    <source>
        <dbReference type="Pfam" id="PF21365"/>
    </source>
</evidence>
<dbReference type="InterPro" id="IPR051816">
    <property type="entry name" value="Glycosyl_Hydrolase_31"/>
</dbReference>
<dbReference type="InterPro" id="IPR008928">
    <property type="entry name" value="6-hairpin_glycosidase_sf"/>
</dbReference>
<dbReference type="PANTHER" id="PTHR43863:SF2">
    <property type="entry name" value="MALTASE-GLUCOAMYLASE"/>
    <property type="match status" value="1"/>
</dbReference>
<dbReference type="CDD" id="cd06597">
    <property type="entry name" value="GH31_transferase_CtsY"/>
    <property type="match status" value="1"/>
</dbReference>
<dbReference type="InterPro" id="IPR055242">
    <property type="entry name" value="Lmo2446-like_N"/>
</dbReference>
<dbReference type="EMBL" id="CP016761">
    <property type="protein sequence ID" value="ANX13349.1"/>
    <property type="molecule type" value="Genomic_DNA"/>
</dbReference>
<dbReference type="InterPro" id="IPR012341">
    <property type="entry name" value="6hp_glycosidase-like_sf"/>
</dbReference>
<dbReference type="KEGG" id="far:ABE41_015175"/>
<dbReference type="InterPro" id="IPR017853">
    <property type="entry name" value="GH"/>
</dbReference>
<dbReference type="InterPro" id="IPR000322">
    <property type="entry name" value="Glyco_hydro_31_TIM"/>
</dbReference>
<proteinExistence type="inferred from homology"/>
<evidence type="ECO:0000313" key="6">
    <source>
        <dbReference type="EMBL" id="ANX13349.1"/>
    </source>
</evidence>
<dbReference type="InterPro" id="IPR025887">
    <property type="entry name" value="Glyco_hydro_31_N_dom"/>
</dbReference>
<evidence type="ECO:0000259" key="2">
    <source>
        <dbReference type="Pfam" id="PF01055"/>
    </source>
</evidence>
<feature type="domain" description="Lmo2446-like N-terminal" evidence="5">
    <location>
        <begin position="270"/>
        <end position="316"/>
    </location>
</feature>
<dbReference type="Gene3D" id="1.50.10.10">
    <property type="match status" value="1"/>
</dbReference>